<gene>
    <name evidence="1" type="ORF">GUJ93_ZPchr0009g1421</name>
</gene>
<dbReference type="EMBL" id="JAAALK010000289">
    <property type="protein sequence ID" value="KAG8048704.1"/>
    <property type="molecule type" value="Genomic_DNA"/>
</dbReference>
<proteinExistence type="predicted"/>
<reference evidence="1" key="1">
    <citation type="journal article" date="2021" name="bioRxiv">
        <title>Whole Genome Assembly and Annotation of Northern Wild Rice, Zizania palustris L., Supports a Whole Genome Duplication in the Zizania Genus.</title>
        <authorList>
            <person name="Haas M."/>
            <person name="Kono T."/>
            <person name="Macchietto M."/>
            <person name="Millas R."/>
            <person name="McGilp L."/>
            <person name="Shao M."/>
            <person name="Duquette J."/>
            <person name="Hirsch C.N."/>
            <person name="Kimball J."/>
        </authorList>
    </citation>
    <scope>NUCLEOTIDE SEQUENCE</scope>
    <source>
        <tissue evidence="1">Fresh leaf tissue</tissue>
    </source>
</reference>
<dbReference type="Proteomes" id="UP000729402">
    <property type="component" value="Unassembled WGS sequence"/>
</dbReference>
<accession>A0A8J5RMS1</accession>
<protein>
    <submittedName>
        <fullName evidence="1">Uncharacterized protein</fullName>
    </submittedName>
</protein>
<comment type="caution">
    <text evidence="1">The sequence shown here is derived from an EMBL/GenBank/DDBJ whole genome shotgun (WGS) entry which is preliminary data.</text>
</comment>
<sequence length="104" mass="11541">MEADPRSLSKILGLHSEDLGPGFIPHATFLVRGSDNIVSEEITSVRYKVVKPNHLEVHVIGNLKFRVRSCGSDMFLIRGSRRLAEESRVVSLQLRSSAAQISNL</sequence>
<keyword evidence="2" id="KW-1185">Reference proteome</keyword>
<organism evidence="1 2">
    <name type="scientific">Zizania palustris</name>
    <name type="common">Northern wild rice</name>
    <dbReference type="NCBI Taxonomy" id="103762"/>
    <lineage>
        <taxon>Eukaryota</taxon>
        <taxon>Viridiplantae</taxon>
        <taxon>Streptophyta</taxon>
        <taxon>Embryophyta</taxon>
        <taxon>Tracheophyta</taxon>
        <taxon>Spermatophyta</taxon>
        <taxon>Magnoliopsida</taxon>
        <taxon>Liliopsida</taxon>
        <taxon>Poales</taxon>
        <taxon>Poaceae</taxon>
        <taxon>BOP clade</taxon>
        <taxon>Oryzoideae</taxon>
        <taxon>Oryzeae</taxon>
        <taxon>Zizaniinae</taxon>
        <taxon>Zizania</taxon>
    </lineage>
</organism>
<name>A0A8J5RMS1_ZIZPA</name>
<reference evidence="1" key="2">
    <citation type="submission" date="2021-02" db="EMBL/GenBank/DDBJ databases">
        <authorList>
            <person name="Kimball J.A."/>
            <person name="Haas M.W."/>
            <person name="Macchietto M."/>
            <person name="Kono T."/>
            <person name="Duquette J."/>
            <person name="Shao M."/>
        </authorList>
    </citation>
    <scope>NUCLEOTIDE SEQUENCE</scope>
    <source>
        <tissue evidence="1">Fresh leaf tissue</tissue>
    </source>
</reference>
<evidence type="ECO:0000313" key="1">
    <source>
        <dbReference type="EMBL" id="KAG8048704.1"/>
    </source>
</evidence>
<dbReference type="AlphaFoldDB" id="A0A8J5RMS1"/>
<evidence type="ECO:0000313" key="2">
    <source>
        <dbReference type="Proteomes" id="UP000729402"/>
    </source>
</evidence>